<dbReference type="EMBL" id="BGZK01000278">
    <property type="protein sequence ID" value="GBP33713.1"/>
    <property type="molecule type" value="Genomic_DNA"/>
</dbReference>
<feature type="region of interest" description="Disordered" evidence="1">
    <location>
        <begin position="1"/>
        <end position="31"/>
    </location>
</feature>
<dbReference type="AlphaFoldDB" id="A0A4C1V4H6"/>
<evidence type="ECO:0000313" key="2">
    <source>
        <dbReference type="EMBL" id="GBP33713.1"/>
    </source>
</evidence>
<protein>
    <submittedName>
        <fullName evidence="2">Uncharacterized protein</fullName>
    </submittedName>
</protein>
<proteinExistence type="predicted"/>
<feature type="compositionally biased region" description="Basic and acidic residues" evidence="1">
    <location>
        <begin position="1"/>
        <end position="21"/>
    </location>
</feature>
<organism evidence="2 3">
    <name type="scientific">Eumeta variegata</name>
    <name type="common">Bagworm moth</name>
    <name type="synonym">Eumeta japonica</name>
    <dbReference type="NCBI Taxonomy" id="151549"/>
    <lineage>
        <taxon>Eukaryota</taxon>
        <taxon>Metazoa</taxon>
        <taxon>Ecdysozoa</taxon>
        <taxon>Arthropoda</taxon>
        <taxon>Hexapoda</taxon>
        <taxon>Insecta</taxon>
        <taxon>Pterygota</taxon>
        <taxon>Neoptera</taxon>
        <taxon>Endopterygota</taxon>
        <taxon>Lepidoptera</taxon>
        <taxon>Glossata</taxon>
        <taxon>Ditrysia</taxon>
        <taxon>Tineoidea</taxon>
        <taxon>Psychidae</taxon>
        <taxon>Oiketicinae</taxon>
        <taxon>Eumeta</taxon>
    </lineage>
</organism>
<evidence type="ECO:0000256" key="1">
    <source>
        <dbReference type="SAM" id="MobiDB-lite"/>
    </source>
</evidence>
<reference evidence="2 3" key="1">
    <citation type="journal article" date="2019" name="Commun. Biol.">
        <title>The bagworm genome reveals a unique fibroin gene that provides high tensile strength.</title>
        <authorList>
            <person name="Kono N."/>
            <person name="Nakamura H."/>
            <person name="Ohtoshi R."/>
            <person name="Tomita M."/>
            <person name="Numata K."/>
            <person name="Arakawa K."/>
        </authorList>
    </citation>
    <scope>NUCLEOTIDE SEQUENCE [LARGE SCALE GENOMIC DNA]</scope>
</reference>
<name>A0A4C1V4H6_EUMVA</name>
<accession>A0A4C1V4H6</accession>
<sequence>MEWGPKENFQEHRTSSEKTEVRPPQPTTTEARRDFVTATTGDATWHQRNEIDTELTKGAERDHNLRRVIRKTRGGSGSEPTTRRAAAIR</sequence>
<dbReference type="Proteomes" id="UP000299102">
    <property type="component" value="Unassembled WGS sequence"/>
</dbReference>
<gene>
    <name evidence="2" type="ORF">EVAR_17039_1</name>
</gene>
<feature type="region of interest" description="Disordered" evidence="1">
    <location>
        <begin position="69"/>
        <end position="89"/>
    </location>
</feature>
<evidence type="ECO:0000313" key="3">
    <source>
        <dbReference type="Proteomes" id="UP000299102"/>
    </source>
</evidence>
<keyword evidence="3" id="KW-1185">Reference proteome</keyword>
<comment type="caution">
    <text evidence="2">The sequence shown here is derived from an EMBL/GenBank/DDBJ whole genome shotgun (WGS) entry which is preliminary data.</text>
</comment>